<evidence type="ECO:0000313" key="7">
    <source>
        <dbReference type="EMBL" id="MBC5671080.1"/>
    </source>
</evidence>
<dbReference type="PANTHER" id="PTHR30290">
    <property type="entry name" value="PERIPLASMIC BINDING COMPONENT OF ABC TRANSPORTER"/>
    <property type="match status" value="1"/>
</dbReference>
<comment type="similarity">
    <text evidence="2">Belongs to the bacterial solute-binding protein 5 family.</text>
</comment>
<evidence type="ECO:0000259" key="6">
    <source>
        <dbReference type="Pfam" id="PF00496"/>
    </source>
</evidence>
<proteinExistence type="inferred from homology"/>
<keyword evidence="8" id="KW-1185">Reference proteome</keyword>
<comment type="caution">
    <text evidence="7">The sequence shown here is derived from an EMBL/GenBank/DDBJ whole genome shotgun (WGS) entry which is preliminary data.</text>
</comment>
<dbReference type="InterPro" id="IPR023765">
    <property type="entry name" value="SBP_5_CS"/>
</dbReference>
<dbReference type="Pfam" id="PF00496">
    <property type="entry name" value="SBP_bac_5"/>
    <property type="match status" value="1"/>
</dbReference>
<evidence type="ECO:0000256" key="3">
    <source>
        <dbReference type="ARBA" id="ARBA00022448"/>
    </source>
</evidence>
<feature type="region of interest" description="Disordered" evidence="5">
    <location>
        <begin position="1"/>
        <end position="38"/>
    </location>
</feature>
<reference evidence="7 8" key="1">
    <citation type="submission" date="2020-08" db="EMBL/GenBank/DDBJ databases">
        <title>Genome public.</title>
        <authorList>
            <person name="Liu C."/>
            <person name="Sun Q."/>
        </authorList>
    </citation>
    <scope>NUCLEOTIDE SEQUENCE [LARGE SCALE GENOMIC DNA]</scope>
    <source>
        <strain evidence="7 8">NSJ-34</strain>
    </source>
</reference>
<dbReference type="Gene3D" id="3.40.190.10">
    <property type="entry name" value="Periplasmic binding protein-like II"/>
    <property type="match status" value="1"/>
</dbReference>
<evidence type="ECO:0000256" key="5">
    <source>
        <dbReference type="SAM" id="MobiDB-lite"/>
    </source>
</evidence>
<dbReference type="Gene3D" id="3.90.76.10">
    <property type="entry name" value="Dipeptide-binding Protein, Domain 1"/>
    <property type="match status" value="1"/>
</dbReference>
<feature type="domain" description="Solute-binding protein family 5" evidence="6">
    <location>
        <begin position="79"/>
        <end position="436"/>
    </location>
</feature>
<dbReference type="PROSITE" id="PS01040">
    <property type="entry name" value="SBP_BACTERIAL_5"/>
    <property type="match status" value="1"/>
</dbReference>
<dbReference type="InterPro" id="IPR039424">
    <property type="entry name" value="SBP_5"/>
</dbReference>
<evidence type="ECO:0000313" key="8">
    <source>
        <dbReference type="Proteomes" id="UP000654573"/>
    </source>
</evidence>
<protein>
    <submittedName>
        <fullName evidence="7">ABC transporter substrate-binding protein</fullName>
    </submittedName>
</protein>
<evidence type="ECO:0000256" key="4">
    <source>
        <dbReference type="ARBA" id="ARBA00022729"/>
    </source>
</evidence>
<dbReference type="CDD" id="cd08518">
    <property type="entry name" value="PBP2_NikA_DppA_OppA_like_19"/>
    <property type="match status" value="1"/>
</dbReference>
<evidence type="ECO:0000256" key="1">
    <source>
        <dbReference type="ARBA" id="ARBA00004193"/>
    </source>
</evidence>
<organism evidence="7 8">
    <name type="scientific">Blautia celeris</name>
    <dbReference type="NCBI Taxonomy" id="2763026"/>
    <lineage>
        <taxon>Bacteria</taxon>
        <taxon>Bacillati</taxon>
        <taxon>Bacillota</taxon>
        <taxon>Clostridia</taxon>
        <taxon>Lachnospirales</taxon>
        <taxon>Lachnospiraceae</taxon>
        <taxon>Blautia</taxon>
    </lineage>
</organism>
<evidence type="ECO:0000256" key="2">
    <source>
        <dbReference type="ARBA" id="ARBA00005695"/>
    </source>
</evidence>
<accession>A0ABR7F906</accession>
<sequence>MLAGCGNSQGGEQKEAETAGTAQETEKDAEPAKDESDLSNTLVYAGESEDTINPLLNNHDELPSIIFSGLMKYDANGAPVEDLAESYEYDEGSMTYTFHLREGVKWHDGEAFTADDVVFTYELLTKDENLTASITSNYEDIKEVKAEDAETVVITMGQYNAAMLDNFTMGILPKHLLEGEDINTTPFNQKPVGTGRYKFVSWDTAGGSITLEKNEDYYDKVPNIDRVVYKTVSVESTKATMLQSGEADLAWLNAKYADEFRGNDNYTNYDFKTADYRSVSCDFRTDFWKENGDSIGVLNYAIDKQSIVDSVLNGHGFTAYSPLQVNPYGGNEAADIYSYDLDKFSEEMDKLGWKKGDDGIYERNGQKFSFSIQVRDYEEERVDIENIVSQQLKKAGVELKVELVTKFDWESGYNGFLAGFASQFDPDGLYKQFVTDASENTMAYSNEKVDELLKAGRHAKDPEERKKAYQDFEVAYAENPGQILIAYLDGNYVAVKGVEGLDNTRILGHHAVGVMWNIEEWTISR</sequence>
<keyword evidence="4" id="KW-0732">Signal</keyword>
<gene>
    <name evidence="7" type="ORF">H8S76_02380</name>
</gene>
<comment type="subcellular location">
    <subcellularLocation>
        <location evidence="1">Cell membrane</location>
        <topology evidence="1">Lipid-anchor</topology>
    </subcellularLocation>
</comment>
<dbReference type="InterPro" id="IPR000914">
    <property type="entry name" value="SBP_5_dom"/>
</dbReference>
<dbReference type="SUPFAM" id="SSF53850">
    <property type="entry name" value="Periplasmic binding protein-like II"/>
    <property type="match status" value="1"/>
</dbReference>
<dbReference type="Gene3D" id="3.10.105.10">
    <property type="entry name" value="Dipeptide-binding Protein, Domain 3"/>
    <property type="match status" value="1"/>
</dbReference>
<dbReference type="InterPro" id="IPR030678">
    <property type="entry name" value="Peptide/Ni-bd"/>
</dbReference>
<dbReference type="Proteomes" id="UP000654573">
    <property type="component" value="Unassembled WGS sequence"/>
</dbReference>
<dbReference type="PANTHER" id="PTHR30290:SF9">
    <property type="entry name" value="OLIGOPEPTIDE-BINDING PROTEIN APPA"/>
    <property type="match status" value="1"/>
</dbReference>
<dbReference type="PIRSF" id="PIRSF002741">
    <property type="entry name" value="MppA"/>
    <property type="match status" value="1"/>
</dbReference>
<feature type="compositionally biased region" description="Basic and acidic residues" evidence="5">
    <location>
        <begin position="24"/>
        <end position="36"/>
    </location>
</feature>
<keyword evidence="3" id="KW-0813">Transport</keyword>
<dbReference type="EMBL" id="JACOOU010000001">
    <property type="protein sequence ID" value="MBC5671080.1"/>
    <property type="molecule type" value="Genomic_DNA"/>
</dbReference>
<name>A0ABR7F906_9FIRM</name>